<evidence type="ECO:0000313" key="1">
    <source>
        <dbReference type="EMBL" id="KAE8341304.1"/>
    </source>
</evidence>
<organism evidence="1">
    <name type="scientific">Aspergillus arachidicola</name>
    <dbReference type="NCBI Taxonomy" id="656916"/>
    <lineage>
        <taxon>Eukaryota</taxon>
        <taxon>Fungi</taxon>
        <taxon>Dikarya</taxon>
        <taxon>Ascomycota</taxon>
        <taxon>Pezizomycotina</taxon>
        <taxon>Eurotiomycetes</taxon>
        <taxon>Eurotiomycetidae</taxon>
        <taxon>Eurotiales</taxon>
        <taxon>Aspergillaceae</taxon>
        <taxon>Aspergillus</taxon>
        <taxon>Aspergillus subgen. Circumdati</taxon>
    </lineage>
</organism>
<name>A0A5N6Y7A8_9EURO</name>
<accession>A0A5N6Y7A8</accession>
<sequence length="68" mass="7785">MRSCRIMLMKGFIFCFSGAIVRGRLSYPLQHIQLGLCFPVLYLLTRKALTIFSTVCGGHRQLVHEVTR</sequence>
<dbReference type="EMBL" id="ML737141">
    <property type="protein sequence ID" value="KAE8341304.1"/>
    <property type="molecule type" value="Genomic_DNA"/>
</dbReference>
<dbReference type="AlphaFoldDB" id="A0A5N6Y7A8"/>
<gene>
    <name evidence="1" type="ORF">BDV24DRAFT_132248</name>
</gene>
<reference evidence="1" key="1">
    <citation type="submission" date="2019-04" db="EMBL/GenBank/DDBJ databases">
        <title>Friends and foes A comparative genomics study of 23 Aspergillus species from section Flavi.</title>
        <authorList>
            <consortium name="DOE Joint Genome Institute"/>
            <person name="Kjaerbolling I."/>
            <person name="Vesth T."/>
            <person name="Frisvad J.C."/>
            <person name="Nybo J.L."/>
            <person name="Theobald S."/>
            <person name="Kildgaard S."/>
            <person name="Isbrandt T."/>
            <person name="Kuo A."/>
            <person name="Sato A."/>
            <person name="Lyhne E.K."/>
            <person name="Kogle M.E."/>
            <person name="Wiebenga A."/>
            <person name="Kun R.S."/>
            <person name="Lubbers R.J."/>
            <person name="Makela M.R."/>
            <person name="Barry K."/>
            <person name="Chovatia M."/>
            <person name="Clum A."/>
            <person name="Daum C."/>
            <person name="Haridas S."/>
            <person name="He G."/>
            <person name="LaButti K."/>
            <person name="Lipzen A."/>
            <person name="Mondo S."/>
            <person name="Riley R."/>
            <person name="Salamov A."/>
            <person name="Simmons B.A."/>
            <person name="Magnuson J.K."/>
            <person name="Henrissat B."/>
            <person name="Mortensen U.H."/>
            <person name="Larsen T.O."/>
            <person name="Devries R.P."/>
            <person name="Grigoriev I.V."/>
            <person name="Machida M."/>
            <person name="Baker S.E."/>
            <person name="Andersen M.R."/>
        </authorList>
    </citation>
    <scope>NUCLEOTIDE SEQUENCE</scope>
    <source>
        <strain evidence="1">CBS 117612</strain>
    </source>
</reference>
<proteinExistence type="predicted"/>
<protein>
    <submittedName>
        <fullName evidence="1">Uncharacterized protein</fullName>
    </submittedName>
</protein>
<dbReference type="Proteomes" id="UP000325558">
    <property type="component" value="Unassembled WGS sequence"/>
</dbReference>